<dbReference type="AlphaFoldDB" id="A0A5B8XPM5"/>
<gene>
    <name evidence="2" type="ORF">FRD01_09675</name>
</gene>
<organism evidence="2 3">
    <name type="scientific">Microvenator marinus</name>
    <dbReference type="NCBI Taxonomy" id="2600177"/>
    <lineage>
        <taxon>Bacteria</taxon>
        <taxon>Deltaproteobacteria</taxon>
        <taxon>Bradymonadales</taxon>
        <taxon>Microvenatoraceae</taxon>
        <taxon>Microvenator</taxon>
    </lineage>
</organism>
<evidence type="ECO:0000313" key="3">
    <source>
        <dbReference type="Proteomes" id="UP000321595"/>
    </source>
</evidence>
<dbReference type="KEGG" id="bbae:FRD01_09675"/>
<dbReference type="EMBL" id="CP042467">
    <property type="protein sequence ID" value="QED27504.1"/>
    <property type="molecule type" value="Genomic_DNA"/>
</dbReference>
<sequence>MFRGLSKVLRTPKGKVSAMRNSSKVWWTRSALCCLGGLTFVLSACGPVQSTQRVSEAAVALERARVAEADQKAPYEYYSAKFYLHKSREEWGYSDFEASYDYATEAKRAAEAALLKAKEDPWAGSPVNPKIKPVTMRDTGRREGNPAKDPVLAEMPEPNEVLEGGEQ</sequence>
<proteinExistence type="predicted"/>
<name>A0A5B8XPM5_9DELT</name>
<evidence type="ECO:0000313" key="2">
    <source>
        <dbReference type="EMBL" id="QED27504.1"/>
    </source>
</evidence>
<keyword evidence="3" id="KW-1185">Reference proteome</keyword>
<reference evidence="2 3" key="1">
    <citation type="submission" date="2019-08" db="EMBL/GenBank/DDBJ databases">
        <authorList>
            <person name="Liang Q."/>
        </authorList>
    </citation>
    <scope>NUCLEOTIDE SEQUENCE [LARGE SCALE GENOMIC DNA]</scope>
    <source>
        <strain evidence="2 3">V1718</strain>
    </source>
</reference>
<evidence type="ECO:0000256" key="1">
    <source>
        <dbReference type="SAM" id="MobiDB-lite"/>
    </source>
</evidence>
<feature type="region of interest" description="Disordered" evidence="1">
    <location>
        <begin position="122"/>
        <end position="167"/>
    </location>
</feature>
<protein>
    <submittedName>
        <fullName evidence="2">DUF4398 domain-containing protein</fullName>
    </submittedName>
</protein>
<dbReference type="OrthoDB" id="5526399at2"/>
<dbReference type="Proteomes" id="UP000321595">
    <property type="component" value="Chromosome"/>
</dbReference>
<accession>A0A5B8XPM5</accession>